<feature type="chain" id="PRO_5035182962" evidence="1">
    <location>
        <begin position="26"/>
        <end position="154"/>
    </location>
</feature>
<protein>
    <submittedName>
        <fullName evidence="2">Uncharacterized protein</fullName>
    </submittedName>
</protein>
<organism evidence="2 3">
    <name type="scientific">Volvox reticuliferus</name>
    <dbReference type="NCBI Taxonomy" id="1737510"/>
    <lineage>
        <taxon>Eukaryota</taxon>
        <taxon>Viridiplantae</taxon>
        <taxon>Chlorophyta</taxon>
        <taxon>core chlorophytes</taxon>
        <taxon>Chlorophyceae</taxon>
        <taxon>CS clade</taxon>
        <taxon>Chlamydomonadales</taxon>
        <taxon>Volvocaceae</taxon>
        <taxon>Volvox</taxon>
    </lineage>
</organism>
<comment type="caution">
    <text evidence="2">The sequence shown here is derived from an EMBL/GenBank/DDBJ whole genome shotgun (WGS) entry which is preliminary data.</text>
</comment>
<gene>
    <name evidence="2" type="ORF">Vretimale_8938</name>
</gene>
<feature type="signal peptide" evidence="1">
    <location>
        <begin position="1"/>
        <end position="25"/>
    </location>
</feature>
<evidence type="ECO:0000313" key="2">
    <source>
        <dbReference type="EMBL" id="GIM04355.1"/>
    </source>
</evidence>
<keyword evidence="1" id="KW-0732">Signal</keyword>
<proteinExistence type="predicted"/>
<dbReference type="EMBL" id="BNCQ01000016">
    <property type="protein sequence ID" value="GIM04355.1"/>
    <property type="molecule type" value="Genomic_DNA"/>
</dbReference>
<dbReference type="AlphaFoldDB" id="A0A8J4LPG5"/>
<feature type="non-terminal residue" evidence="2">
    <location>
        <position position="1"/>
    </location>
</feature>
<sequence length="154" mass="16835">FPPQCWYGCLLLLAFQMLSLCLVHGQTGSSPPFQPLVKGFHARHQVAPVLCVEPRQVRHMSPPRLRATQGLLGWTAATLARQPGSTSVLTSTSTPGTFTLNGFPIGRLAPEPSHPSMTNPEGNRYPGTDTTFVNDDHGGYVWSEWPDMDPVLKV</sequence>
<dbReference type="Proteomes" id="UP000722791">
    <property type="component" value="Unassembled WGS sequence"/>
</dbReference>
<accession>A0A8J4LPG5</accession>
<name>A0A8J4LPG5_9CHLO</name>
<evidence type="ECO:0000256" key="1">
    <source>
        <dbReference type="SAM" id="SignalP"/>
    </source>
</evidence>
<feature type="non-terminal residue" evidence="2">
    <location>
        <position position="154"/>
    </location>
</feature>
<evidence type="ECO:0000313" key="3">
    <source>
        <dbReference type="Proteomes" id="UP000722791"/>
    </source>
</evidence>
<reference evidence="2" key="1">
    <citation type="journal article" date="2021" name="Proc. Natl. Acad. Sci. U.S.A.">
        <title>Three genomes in the algal genus Volvox reveal the fate of a haploid sex-determining region after a transition to homothallism.</title>
        <authorList>
            <person name="Yamamoto K."/>
            <person name="Hamaji T."/>
            <person name="Kawai-Toyooka H."/>
            <person name="Matsuzaki R."/>
            <person name="Takahashi F."/>
            <person name="Nishimura Y."/>
            <person name="Kawachi M."/>
            <person name="Noguchi H."/>
            <person name="Minakuchi Y."/>
            <person name="Umen J.G."/>
            <person name="Toyoda A."/>
            <person name="Nozaki H."/>
        </authorList>
    </citation>
    <scope>NUCLEOTIDE SEQUENCE</scope>
    <source>
        <strain evidence="2">NIES-3785</strain>
    </source>
</reference>